<evidence type="ECO:0000313" key="2">
    <source>
        <dbReference type="Proteomes" id="UP000324021"/>
    </source>
</evidence>
<dbReference type="SUPFAM" id="SSF53850">
    <property type="entry name" value="Periplasmic binding protein-like II"/>
    <property type="match status" value="1"/>
</dbReference>
<name>A0A1G6VKD3_9EURY</name>
<dbReference type="Proteomes" id="UP000324021">
    <property type="component" value="Unassembled WGS sequence"/>
</dbReference>
<reference evidence="1 2" key="1">
    <citation type="submission" date="2016-10" db="EMBL/GenBank/DDBJ databases">
        <authorList>
            <person name="Varghese N."/>
            <person name="Submissions S."/>
        </authorList>
    </citation>
    <scope>NUCLEOTIDE SEQUENCE [LARGE SCALE GENOMIC DNA]</scope>
    <source>
        <strain evidence="1 2">CDM_1</strain>
    </source>
</reference>
<protein>
    <submittedName>
        <fullName evidence="1">Phosphate/phosphite/phosphonate ABC transporter binding protein</fullName>
    </submittedName>
</protein>
<organism evidence="1 2">
    <name type="scientific">Natrinema hispanicum</name>
    <dbReference type="NCBI Taxonomy" id="392421"/>
    <lineage>
        <taxon>Archaea</taxon>
        <taxon>Methanobacteriati</taxon>
        <taxon>Methanobacteriota</taxon>
        <taxon>Stenosarchaea group</taxon>
        <taxon>Halobacteria</taxon>
        <taxon>Halobacteriales</taxon>
        <taxon>Natrialbaceae</taxon>
        <taxon>Natrinema</taxon>
    </lineage>
</organism>
<sequence length="553" mass="61305">MSALRPRTLTFCLLVLGDTAKSRRDVVGQPVSAGDGSVDDRPRQGGPFVLAGDHRKSAVLVQFNFSGRHDDFPEIERPFFDGLDDTLHHELWGRFLQDGQRWVVRQHFVRQLGEHVTVARGDELEPIRTIVWIFHAIIRGESQHQCKTSLGTLYSCFPVADSPPDRALASGLLLIDMYRSELTAFDRGRSFPSLHRLQPLRTLLSQGLFYPVASYSMMSDEPTADASNVQDGTGRTTTERLSRRRFAIGSAASVATLSGLAGCIGSAAKGETVTILLTPENPSDIRNDYMPMKNYLEGEIDGLTIEYKVPQDYSAIRPALKSEQAEIGMDDITLISAPDMMDVFGTAVTGGTAWYFSMMLTNRGSGIEKRTDLKDKTVAFADKLSTSGSIFAVYTLKQAGLDVGDAPQGDPVDFDGTWSNHKFAVEKLANEEADACCTWGGNGMPHVEKKDVPEDVRPKTAYLGDTATEEPLFKPIWWSFPIPKQPIYSRQSWESDMKGKIEQALHDSTGELMKEYQPDDYDATLPFTTLRDTSIEDYQPVIKRLNNLGVELG</sequence>
<dbReference type="Gene3D" id="3.40.190.10">
    <property type="entry name" value="Periplasmic binding protein-like II"/>
    <property type="match status" value="2"/>
</dbReference>
<dbReference type="AlphaFoldDB" id="A0A1G6VKD3"/>
<dbReference type="EMBL" id="FMZP01000029">
    <property type="protein sequence ID" value="SDD53853.1"/>
    <property type="molecule type" value="Genomic_DNA"/>
</dbReference>
<dbReference type="Pfam" id="PF12974">
    <property type="entry name" value="Phosphonate-bd"/>
    <property type="match status" value="1"/>
</dbReference>
<evidence type="ECO:0000313" key="1">
    <source>
        <dbReference type="EMBL" id="SDD53853.1"/>
    </source>
</evidence>
<dbReference type="PANTHER" id="PTHR35841:SF1">
    <property type="entry name" value="PHOSPHONATES-BINDING PERIPLASMIC PROTEIN"/>
    <property type="match status" value="1"/>
</dbReference>
<gene>
    <name evidence="1" type="ORF">SAMN05192552_102911</name>
</gene>
<proteinExistence type="predicted"/>
<dbReference type="PANTHER" id="PTHR35841">
    <property type="entry name" value="PHOSPHONATES-BINDING PERIPLASMIC PROTEIN"/>
    <property type="match status" value="1"/>
</dbReference>
<accession>A0A1G6VKD3</accession>